<reference evidence="2 3" key="1">
    <citation type="submission" date="2017-08" db="EMBL/GenBank/DDBJ databases">
        <title>Infants hospitalized years apart are colonized by the same room-sourced microbial strains.</title>
        <authorList>
            <person name="Brooks B."/>
            <person name="Olm M.R."/>
            <person name="Firek B.A."/>
            <person name="Baker R."/>
            <person name="Thomas B.C."/>
            <person name="Morowitz M.J."/>
            <person name="Banfield J.F."/>
        </authorList>
    </citation>
    <scope>NUCLEOTIDE SEQUENCE [LARGE SCALE GENOMIC DNA]</scope>
    <source>
        <strain evidence="2">S2_018_000_R3_110</strain>
    </source>
</reference>
<accession>A0A2W5B359</accession>
<comment type="caution">
    <text evidence="2">The sequence shown here is derived from an EMBL/GenBank/DDBJ whole genome shotgun (WGS) entry which is preliminary data.</text>
</comment>
<dbReference type="Gene3D" id="3.30.420.10">
    <property type="entry name" value="Ribonuclease H-like superfamily/Ribonuclease H"/>
    <property type="match status" value="1"/>
</dbReference>
<sequence length="153" mass="17133">MIVFAASARVKRFAQPRYFLLKTVQERRMRQDVCFVAPWVLDGPMNPDAFLTYVTRVLVPEHGRGDVVVMDDLSSHETPVVCAAIESVGATLLFLPPCSPDFNPIEQAFARLKARSRKAVERTVHGRWNAIGRILHSPNECANYFAARGYGAD</sequence>
<evidence type="ECO:0000259" key="1">
    <source>
        <dbReference type="Pfam" id="PF13358"/>
    </source>
</evidence>
<dbReference type="Pfam" id="PF13358">
    <property type="entry name" value="DDE_3"/>
    <property type="match status" value="1"/>
</dbReference>
<dbReference type="Proteomes" id="UP000248614">
    <property type="component" value="Unassembled WGS sequence"/>
</dbReference>
<gene>
    <name evidence="2" type="ORF">DI632_09000</name>
</gene>
<dbReference type="PANTHER" id="PTHR46564">
    <property type="entry name" value="TRANSPOSASE"/>
    <property type="match status" value="1"/>
</dbReference>
<evidence type="ECO:0000313" key="3">
    <source>
        <dbReference type="Proteomes" id="UP000248614"/>
    </source>
</evidence>
<dbReference type="InterPro" id="IPR036397">
    <property type="entry name" value="RNaseH_sf"/>
</dbReference>
<organism evidence="2 3">
    <name type="scientific">Sphingomonas hengshuiensis</name>
    <dbReference type="NCBI Taxonomy" id="1609977"/>
    <lineage>
        <taxon>Bacteria</taxon>
        <taxon>Pseudomonadati</taxon>
        <taxon>Pseudomonadota</taxon>
        <taxon>Alphaproteobacteria</taxon>
        <taxon>Sphingomonadales</taxon>
        <taxon>Sphingomonadaceae</taxon>
        <taxon>Sphingomonas</taxon>
    </lineage>
</organism>
<feature type="domain" description="Tc1-like transposase DDE" evidence="1">
    <location>
        <begin position="39"/>
        <end position="118"/>
    </location>
</feature>
<proteinExistence type="predicted"/>
<dbReference type="GO" id="GO:0003676">
    <property type="term" value="F:nucleic acid binding"/>
    <property type="evidence" value="ECO:0007669"/>
    <property type="project" value="InterPro"/>
</dbReference>
<dbReference type="PANTHER" id="PTHR46564:SF1">
    <property type="entry name" value="TRANSPOSASE"/>
    <property type="match status" value="1"/>
</dbReference>
<evidence type="ECO:0000313" key="2">
    <source>
        <dbReference type="EMBL" id="PZO77381.1"/>
    </source>
</evidence>
<protein>
    <recommendedName>
        <fullName evidence="1">Tc1-like transposase DDE domain-containing protein</fullName>
    </recommendedName>
</protein>
<name>A0A2W5B359_9SPHN</name>
<dbReference type="EMBL" id="QFNF01000020">
    <property type="protein sequence ID" value="PZO77381.1"/>
    <property type="molecule type" value="Genomic_DNA"/>
</dbReference>
<dbReference type="AlphaFoldDB" id="A0A2W5B359"/>
<dbReference type="InterPro" id="IPR038717">
    <property type="entry name" value="Tc1-like_DDE_dom"/>
</dbReference>